<keyword evidence="1" id="KW-0472">Membrane</keyword>
<dbReference type="AlphaFoldDB" id="A0A0B2NSD3"/>
<keyword evidence="1" id="KW-0812">Transmembrane</keyword>
<feature type="transmembrane region" description="Helical" evidence="1">
    <location>
        <begin position="114"/>
        <end position="132"/>
    </location>
</feature>
<evidence type="ECO:0000313" key="2">
    <source>
        <dbReference type="EMBL" id="KHM99989.1"/>
    </source>
</evidence>
<sequence length="163" mass="18454">GKSLVKCIKRIRKKNYQLGEDVFVEEAEWVSLIVDPDHQGKIIIFEKPIEEKGKHLKPLYIGKIVEDLYISELILSRVIVDGGAMFNVMFINILKKLGKIVEDLTTTNMKMINFTGGGTHALGVLVAHIIVGTKIKKAMFFMVDAKPTYTLLLRRNWIHGSKC</sequence>
<protein>
    <submittedName>
        <fullName evidence="2">Uncharacterized protein</fullName>
    </submittedName>
</protein>
<feature type="non-terminal residue" evidence="2">
    <location>
        <position position="163"/>
    </location>
</feature>
<keyword evidence="1" id="KW-1133">Transmembrane helix</keyword>
<gene>
    <name evidence="2" type="ORF">glysoja_043982</name>
</gene>
<name>A0A0B2NSD3_GLYSO</name>
<accession>A0A0B2NSD3</accession>
<organism evidence="2">
    <name type="scientific">Glycine soja</name>
    <name type="common">Wild soybean</name>
    <dbReference type="NCBI Taxonomy" id="3848"/>
    <lineage>
        <taxon>Eukaryota</taxon>
        <taxon>Viridiplantae</taxon>
        <taxon>Streptophyta</taxon>
        <taxon>Embryophyta</taxon>
        <taxon>Tracheophyta</taxon>
        <taxon>Spermatophyta</taxon>
        <taxon>Magnoliopsida</taxon>
        <taxon>eudicotyledons</taxon>
        <taxon>Gunneridae</taxon>
        <taxon>Pentapetalae</taxon>
        <taxon>rosids</taxon>
        <taxon>fabids</taxon>
        <taxon>Fabales</taxon>
        <taxon>Fabaceae</taxon>
        <taxon>Papilionoideae</taxon>
        <taxon>50 kb inversion clade</taxon>
        <taxon>NPAAA clade</taxon>
        <taxon>indigoferoid/millettioid clade</taxon>
        <taxon>Phaseoleae</taxon>
        <taxon>Glycine</taxon>
        <taxon>Glycine subgen. Soja</taxon>
    </lineage>
</organism>
<dbReference type="Proteomes" id="UP000053555">
    <property type="component" value="Unassembled WGS sequence"/>
</dbReference>
<proteinExistence type="predicted"/>
<feature type="non-terminal residue" evidence="2">
    <location>
        <position position="1"/>
    </location>
</feature>
<reference evidence="2" key="1">
    <citation type="submission" date="2014-07" db="EMBL/GenBank/DDBJ databases">
        <title>Identification of a novel salt tolerance gene in wild soybean by whole-genome sequencing.</title>
        <authorList>
            <person name="Lam H.-M."/>
            <person name="Qi X."/>
            <person name="Li M.-W."/>
            <person name="Liu X."/>
            <person name="Xie M."/>
            <person name="Ni M."/>
            <person name="Xu X."/>
        </authorList>
    </citation>
    <scope>NUCLEOTIDE SEQUENCE [LARGE SCALE GENOMIC DNA]</scope>
    <source>
        <tissue evidence="2">Root</tissue>
    </source>
</reference>
<evidence type="ECO:0000256" key="1">
    <source>
        <dbReference type="SAM" id="Phobius"/>
    </source>
</evidence>
<feature type="transmembrane region" description="Helical" evidence="1">
    <location>
        <begin position="73"/>
        <end position="94"/>
    </location>
</feature>
<dbReference type="EMBL" id="KN671362">
    <property type="protein sequence ID" value="KHM99989.1"/>
    <property type="molecule type" value="Genomic_DNA"/>
</dbReference>